<name>A0A504JH17_9FLAO</name>
<feature type="chain" id="PRO_5021356711" description="Lipoprotein" evidence="1">
    <location>
        <begin position="20"/>
        <end position="223"/>
    </location>
</feature>
<gene>
    <name evidence="2" type="ORF">FHK87_05105</name>
</gene>
<evidence type="ECO:0000313" key="3">
    <source>
        <dbReference type="Proteomes" id="UP000315540"/>
    </source>
</evidence>
<dbReference type="OrthoDB" id="1161336at2"/>
<dbReference type="AlphaFoldDB" id="A0A504JH17"/>
<keyword evidence="1" id="KW-0732">Signal</keyword>
<dbReference type="Proteomes" id="UP000315540">
    <property type="component" value="Unassembled WGS sequence"/>
</dbReference>
<dbReference type="EMBL" id="VFWZ01000002">
    <property type="protein sequence ID" value="TPN86973.1"/>
    <property type="molecule type" value="Genomic_DNA"/>
</dbReference>
<sequence>MKKIYTFKLTVFMLFFVSACGTYTPKSNHLSAVLSNTQQAMTDLKVKIPTTDKNLLDAHQTLEQKIKELFPLLRKCNEKYALTKPYMATLEGAEKSLTRLHKDFDNVEDKISILSAIHLDYDAKLKSIQNNPRNEATTKIIVTVDSSEDEGFFVFGKLSFEQGLNIKRFRFNRPTQNASQEFVPGYYLFWLEKENRISEPELHLIVGSGKEKEEKKLVLKTPK</sequence>
<feature type="signal peptide" evidence="1">
    <location>
        <begin position="1"/>
        <end position="19"/>
    </location>
</feature>
<keyword evidence="3" id="KW-1185">Reference proteome</keyword>
<dbReference type="RefSeq" id="WP_140590831.1">
    <property type="nucleotide sequence ID" value="NZ_VFWZ01000002.1"/>
</dbReference>
<evidence type="ECO:0000313" key="2">
    <source>
        <dbReference type="EMBL" id="TPN86973.1"/>
    </source>
</evidence>
<proteinExistence type="predicted"/>
<reference evidence="2 3" key="1">
    <citation type="submission" date="2019-06" db="EMBL/GenBank/DDBJ databases">
        <authorList>
            <person name="Meng X."/>
        </authorList>
    </citation>
    <scope>NUCLEOTIDE SEQUENCE [LARGE SCALE GENOMIC DNA]</scope>
    <source>
        <strain evidence="2 3">M625</strain>
    </source>
</reference>
<evidence type="ECO:0000256" key="1">
    <source>
        <dbReference type="SAM" id="SignalP"/>
    </source>
</evidence>
<dbReference type="PROSITE" id="PS51257">
    <property type="entry name" value="PROKAR_LIPOPROTEIN"/>
    <property type="match status" value="1"/>
</dbReference>
<protein>
    <recommendedName>
        <fullName evidence="4">Lipoprotein</fullName>
    </recommendedName>
</protein>
<comment type="caution">
    <text evidence="2">The sequence shown here is derived from an EMBL/GenBank/DDBJ whole genome shotgun (WGS) entry which is preliminary data.</text>
</comment>
<accession>A0A504JH17</accession>
<evidence type="ECO:0008006" key="4">
    <source>
        <dbReference type="Google" id="ProtNLM"/>
    </source>
</evidence>
<organism evidence="2 3">
    <name type="scientific">Aquimarina algicola</name>
    <dbReference type="NCBI Taxonomy" id="2589995"/>
    <lineage>
        <taxon>Bacteria</taxon>
        <taxon>Pseudomonadati</taxon>
        <taxon>Bacteroidota</taxon>
        <taxon>Flavobacteriia</taxon>
        <taxon>Flavobacteriales</taxon>
        <taxon>Flavobacteriaceae</taxon>
        <taxon>Aquimarina</taxon>
    </lineage>
</organism>